<keyword evidence="5 9" id="KW-0812">Transmembrane</keyword>
<evidence type="ECO:0000256" key="3">
    <source>
        <dbReference type="ARBA" id="ARBA00022475"/>
    </source>
</evidence>
<feature type="transmembrane region" description="Helical" evidence="9">
    <location>
        <begin position="12"/>
        <end position="29"/>
    </location>
</feature>
<evidence type="ECO:0000313" key="10">
    <source>
        <dbReference type="EMBL" id="ACT17749.1"/>
    </source>
</evidence>
<comment type="similarity">
    <text evidence="8">Belongs to the TsuA/YedE (TC 9.B.102) family.</text>
</comment>
<dbReference type="STRING" id="443144.GM21_1695"/>
<keyword evidence="6 9" id="KW-1133">Transmembrane helix</keyword>
<dbReference type="Pfam" id="PF04143">
    <property type="entry name" value="Sulf_transp"/>
    <property type="match status" value="1"/>
</dbReference>
<name>C6E5Z0_GEOSM</name>
<keyword evidence="7 9" id="KW-0472">Membrane</keyword>
<accession>C6E5Z0</accession>
<keyword evidence="3" id="KW-1003">Cell membrane</keyword>
<protein>
    <submittedName>
        <fullName evidence="10">Uncharacterized protein</fullName>
    </submittedName>
</protein>
<dbReference type="InterPro" id="IPR007272">
    <property type="entry name" value="Sulf_transp_TsuA/YedE"/>
</dbReference>
<evidence type="ECO:0000256" key="6">
    <source>
        <dbReference type="ARBA" id="ARBA00022989"/>
    </source>
</evidence>
<gene>
    <name evidence="10" type="ordered locus">GM21_1695</name>
</gene>
<dbReference type="EMBL" id="CP001661">
    <property type="protein sequence ID" value="ACT17749.1"/>
    <property type="molecule type" value="Genomic_DNA"/>
</dbReference>
<sequence length="181" mass="19752">MDLLRQKSWSPYWVGAAIGVLSWFAFASADRQIGITTAFEYTAALAEKAAAPDLAGQNAYYAQKAKENKPPKIDWEWMLVVGVFVGAFASSKLSGDRPAARIPHLWRWRFGDSVARRYIGAFIGGLIMMFGARMAQGCTSGHAISGVLQLALSSWIFAPVMFAAAVATVFILYGKEGRDHV</sequence>
<dbReference type="AlphaFoldDB" id="C6E5Z0"/>
<proteinExistence type="inferred from homology"/>
<keyword evidence="4" id="KW-0997">Cell inner membrane</keyword>
<dbReference type="HOGENOM" id="CLU_041737_1_1_7"/>
<dbReference type="GO" id="GO:0005886">
    <property type="term" value="C:plasma membrane"/>
    <property type="evidence" value="ECO:0007669"/>
    <property type="project" value="UniProtKB-SubCell"/>
</dbReference>
<evidence type="ECO:0000256" key="1">
    <source>
        <dbReference type="ARBA" id="ARBA00004429"/>
    </source>
</evidence>
<dbReference type="KEGG" id="gem:GM21_1695"/>
<dbReference type="eggNOG" id="COG2391">
    <property type="taxonomic scope" value="Bacteria"/>
</dbReference>
<feature type="transmembrane region" description="Helical" evidence="9">
    <location>
        <begin position="152"/>
        <end position="173"/>
    </location>
</feature>
<keyword evidence="2" id="KW-0813">Transport</keyword>
<dbReference type="OrthoDB" id="9814020at2"/>
<organism evidence="10">
    <name type="scientific">Geobacter sp. (strain M21)</name>
    <dbReference type="NCBI Taxonomy" id="443144"/>
    <lineage>
        <taxon>Bacteria</taxon>
        <taxon>Pseudomonadati</taxon>
        <taxon>Thermodesulfobacteriota</taxon>
        <taxon>Desulfuromonadia</taxon>
        <taxon>Geobacterales</taxon>
        <taxon>Geobacteraceae</taxon>
        <taxon>Geobacter</taxon>
    </lineage>
</organism>
<evidence type="ECO:0000256" key="7">
    <source>
        <dbReference type="ARBA" id="ARBA00023136"/>
    </source>
</evidence>
<reference evidence="10" key="1">
    <citation type="submission" date="2009-07" db="EMBL/GenBank/DDBJ databases">
        <title>Complete sequence of Geobacter sp. M21.</title>
        <authorList>
            <consortium name="US DOE Joint Genome Institute"/>
            <person name="Lucas S."/>
            <person name="Copeland A."/>
            <person name="Lapidus A."/>
            <person name="Glavina del Rio T."/>
            <person name="Dalin E."/>
            <person name="Tice H."/>
            <person name="Bruce D."/>
            <person name="Goodwin L."/>
            <person name="Pitluck S."/>
            <person name="Saunders E."/>
            <person name="Brettin T."/>
            <person name="Detter J.C."/>
            <person name="Han C."/>
            <person name="Larimer F."/>
            <person name="Land M."/>
            <person name="Hauser L."/>
            <person name="Kyrpides N."/>
            <person name="Ovchinnikova G."/>
            <person name="Lovley D."/>
        </authorList>
    </citation>
    <scope>NUCLEOTIDE SEQUENCE [LARGE SCALE GENOMIC DNA]</scope>
    <source>
        <strain evidence="10">M21</strain>
    </source>
</reference>
<evidence type="ECO:0000256" key="4">
    <source>
        <dbReference type="ARBA" id="ARBA00022519"/>
    </source>
</evidence>
<dbReference type="PANTHER" id="PTHR30574">
    <property type="entry name" value="INNER MEMBRANE PROTEIN YEDE"/>
    <property type="match status" value="1"/>
</dbReference>
<evidence type="ECO:0000256" key="8">
    <source>
        <dbReference type="ARBA" id="ARBA00035655"/>
    </source>
</evidence>
<evidence type="ECO:0000256" key="2">
    <source>
        <dbReference type="ARBA" id="ARBA00022448"/>
    </source>
</evidence>
<evidence type="ECO:0000256" key="9">
    <source>
        <dbReference type="SAM" id="Phobius"/>
    </source>
</evidence>
<feature type="transmembrane region" description="Helical" evidence="9">
    <location>
        <begin position="114"/>
        <end position="132"/>
    </location>
</feature>
<comment type="subcellular location">
    <subcellularLocation>
        <location evidence="1">Cell inner membrane</location>
        <topology evidence="1">Multi-pass membrane protein</topology>
    </subcellularLocation>
</comment>
<evidence type="ECO:0000256" key="5">
    <source>
        <dbReference type="ARBA" id="ARBA00022692"/>
    </source>
</evidence>
<dbReference type="PANTHER" id="PTHR30574:SF1">
    <property type="entry name" value="SULPHUR TRANSPORT DOMAIN-CONTAINING PROTEIN"/>
    <property type="match status" value="1"/>
</dbReference>